<dbReference type="AlphaFoldDB" id="A0A9Q0JDM6"/>
<protein>
    <submittedName>
        <fullName evidence="1">Uncharacterized protein</fullName>
    </submittedName>
</protein>
<dbReference type="Pfam" id="PF12609">
    <property type="entry name" value="DUF3774"/>
    <property type="match status" value="1"/>
</dbReference>
<dbReference type="InterPro" id="IPR022251">
    <property type="entry name" value="DUF3774_wound-induced"/>
</dbReference>
<comment type="caution">
    <text evidence="1">The sequence shown here is derived from an EMBL/GenBank/DDBJ whole genome shotgun (WGS) entry which is preliminary data.</text>
</comment>
<accession>A0A9Q0JDM6</accession>
<gene>
    <name evidence="1" type="ORF">Tsubulata_015345</name>
</gene>
<dbReference type="Proteomes" id="UP001141552">
    <property type="component" value="Unassembled WGS sequence"/>
</dbReference>
<organism evidence="1 2">
    <name type="scientific">Turnera subulata</name>
    <dbReference type="NCBI Taxonomy" id="218843"/>
    <lineage>
        <taxon>Eukaryota</taxon>
        <taxon>Viridiplantae</taxon>
        <taxon>Streptophyta</taxon>
        <taxon>Embryophyta</taxon>
        <taxon>Tracheophyta</taxon>
        <taxon>Spermatophyta</taxon>
        <taxon>Magnoliopsida</taxon>
        <taxon>eudicotyledons</taxon>
        <taxon>Gunneridae</taxon>
        <taxon>Pentapetalae</taxon>
        <taxon>rosids</taxon>
        <taxon>fabids</taxon>
        <taxon>Malpighiales</taxon>
        <taxon>Passifloraceae</taxon>
        <taxon>Turnera</taxon>
    </lineage>
</organism>
<name>A0A9Q0JDM6_9ROSI</name>
<reference evidence="1" key="1">
    <citation type="submission" date="2022-02" db="EMBL/GenBank/DDBJ databases">
        <authorList>
            <person name="Henning P.M."/>
            <person name="McCubbin A.G."/>
            <person name="Shore J.S."/>
        </authorList>
    </citation>
    <scope>NUCLEOTIDE SEQUENCE</scope>
    <source>
        <strain evidence="1">F60SS</strain>
        <tissue evidence="1">Leaves</tissue>
    </source>
</reference>
<dbReference type="EMBL" id="JAKUCV010003748">
    <property type="protein sequence ID" value="KAJ4837749.1"/>
    <property type="molecule type" value="Genomic_DNA"/>
</dbReference>
<keyword evidence="2" id="KW-1185">Reference proteome</keyword>
<evidence type="ECO:0000313" key="2">
    <source>
        <dbReference type="Proteomes" id="UP001141552"/>
    </source>
</evidence>
<proteinExistence type="predicted"/>
<dbReference type="OrthoDB" id="1923904at2759"/>
<evidence type="ECO:0000313" key="1">
    <source>
        <dbReference type="EMBL" id="KAJ4837749.1"/>
    </source>
</evidence>
<sequence>MGYLSKICLAARSAAFEGQPDHDHGFLQQNATLLQSAKKSYSSSGNGIRVCQESKRKEAEESFHKVLYLNCWAQS</sequence>
<reference evidence="1" key="2">
    <citation type="journal article" date="2023" name="Plants (Basel)">
        <title>Annotation of the Turnera subulata (Passifloraceae) Draft Genome Reveals the S-Locus Evolved after the Divergence of Turneroideae from Passifloroideae in a Stepwise Manner.</title>
        <authorList>
            <person name="Henning P.M."/>
            <person name="Roalson E.H."/>
            <person name="Mir W."/>
            <person name="McCubbin A.G."/>
            <person name="Shore J.S."/>
        </authorList>
    </citation>
    <scope>NUCLEOTIDE SEQUENCE</scope>
    <source>
        <strain evidence="1">F60SS</strain>
    </source>
</reference>